<dbReference type="OrthoDB" id="5342505at2"/>
<name>M7P0H1_9GAMM</name>
<evidence type="ECO:0000313" key="1">
    <source>
        <dbReference type="EMBL" id="EMR12971.1"/>
    </source>
</evidence>
<keyword evidence="2" id="KW-1185">Reference proteome</keyword>
<dbReference type="InterPro" id="IPR014955">
    <property type="entry name" value="DUF1826"/>
</dbReference>
<reference evidence="1 2" key="1">
    <citation type="journal article" date="2013" name="Genome Announc.">
        <title>Draft Genome Sequence of Methylophaga lonarensis MPLT, a Haloalkaliphilic (Non-Methane-Utilizing) Methylotroph.</title>
        <authorList>
            <person name="Shetty S.A."/>
            <person name="Marathe N.P."/>
            <person name="Munot H."/>
            <person name="Antony C.P."/>
            <person name="Dhotre D.P."/>
            <person name="Murrell J.C."/>
            <person name="Shouche Y.S."/>
        </authorList>
    </citation>
    <scope>NUCLEOTIDE SEQUENCE [LARGE SCALE GENOMIC DNA]</scope>
    <source>
        <strain evidence="1 2">MPL</strain>
    </source>
</reference>
<comment type="caution">
    <text evidence="1">The sequence shown here is derived from an EMBL/GenBank/DDBJ whole genome shotgun (WGS) entry which is preliminary data.</text>
</comment>
<protein>
    <recommendedName>
        <fullName evidence="3">Succinylglutamate desuccinylase</fullName>
    </recommendedName>
</protein>
<gene>
    <name evidence="1" type="ORF">MPL1_07473</name>
</gene>
<dbReference type="eggNOG" id="ENOG502ZV50">
    <property type="taxonomic scope" value="Bacteria"/>
</dbReference>
<evidence type="ECO:0008006" key="3">
    <source>
        <dbReference type="Google" id="ProtNLM"/>
    </source>
</evidence>
<dbReference type="Proteomes" id="UP000012019">
    <property type="component" value="Unassembled WGS sequence"/>
</dbReference>
<dbReference type="RefSeq" id="WP_009726483.1">
    <property type="nucleotide sequence ID" value="NZ_APHR01000037.1"/>
</dbReference>
<dbReference type="Pfam" id="PF08856">
    <property type="entry name" value="DUF1826"/>
    <property type="match status" value="1"/>
</dbReference>
<evidence type="ECO:0000313" key="2">
    <source>
        <dbReference type="Proteomes" id="UP000012019"/>
    </source>
</evidence>
<accession>M7P0H1</accession>
<dbReference type="EMBL" id="APHR01000037">
    <property type="protein sequence ID" value="EMR12971.1"/>
    <property type="molecule type" value="Genomic_DNA"/>
</dbReference>
<sequence>MLAENQPYSPISVFADEPMVMTRIYDAEVNLAVWNRSLARQVVDYAELLCQQSVALQLRSIVEPASTTQHLIDGLPDKTGRLDFVKDVAGLVEMFADLFELERVGIRLSIIDNTMCPRFHTDHLPCRLVTSYAGAATQWLPEATVDRSKLGAGAAGLPDHLSGIYCDPAMIQQLNTGDVALLKGDGWHGNSGYGIVHRSPAINIDEKRLLLTLDFAE</sequence>
<dbReference type="AlphaFoldDB" id="M7P0H1"/>
<organism evidence="1 2">
    <name type="scientific">Methylophaga lonarensis MPL</name>
    <dbReference type="NCBI Taxonomy" id="1286106"/>
    <lineage>
        <taxon>Bacteria</taxon>
        <taxon>Pseudomonadati</taxon>
        <taxon>Pseudomonadota</taxon>
        <taxon>Gammaproteobacteria</taxon>
        <taxon>Thiotrichales</taxon>
        <taxon>Piscirickettsiaceae</taxon>
        <taxon>Methylophaga</taxon>
    </lineage>
</organism>
<proteinExistence type="predicted"/>
<dbReference type="PATRIC" id="fig|1286106.3.peg.1499"/>
<dbReference type="STRING" id="1286106.MPL1_07473"/>